<evidence type="ECO:0000256" key="1">
    <source>
        <dbReference type="SAM" id="Coils"/>
    </source>
</evidence>
<keyword evidence="2" id="KW-0472">Membrane</keyword>
<keyword evidence="2" id="KW-0812">Transmembrane</keyword>
<dbReference type="AlphaFoldDB" id="A0A3N6NWX5"/>
<feature type="domain" description="VIT" evidence="3">
    <location>
        <begin position="387"/>
        <end position="520"/>
    </location>
</feature>
<evidence type="ECO:0000313" key="5">
    <source>
        <dbReference type="Proteomes" id="UP000269154"/>
    </source>
</evidence>
<reference evidence="4 5" key="1">
    <citation type="journal article" date="2018" name="ACS Chem. Biol.">
        <title>Ketoreductase domain dysfunction expands chemodiversity: malyngamide biosynthesis in the cyanobacterium Okeania hirsuta.</title>
        <authorList>
            <person name="Moss N.A."/>
            <person name="Leao T."/>
            <person name="Rankin M."/>
            <person name="McCullough T.M."/>
            <person name="Qu P."/>
            <person name="Korobeynikov A."/>
            <person name="Smith J.L."/>
            <person name="Gerwick L."/>
            <person name="Gerwick W.H."/>
        </authorList>
    </citation>
    <scope>NUCLEOTIDE SEQUENCE [LARGE SCALE GENOMIC DNA]</scope>
    <source>
        <strain evidence="4 5">PAB10Feb10-1</strain>
    </source>
</reference>
<keyword evidence="1" id="KW-0175">Coiled coil</keyword>
<gene>
    <name evidence="4" type="ORF">D5R40_01295</name>
</gene>
<dbReference type="OrthoDB" id="7067067at2"/>
<dbReference type="Proteomes" id="UP000269154">
    <property type="component" value="Unassembled WGS sequence"/>
</dbReference>
<dbReference type="Pfam" id="PF08487">
    <property type="entry name" value="VIT"/>
    <property type="match status" value="1"/>
</dbReference>
<keyword evidence="5" id="KW-1185">Reference proteome</keyword>
<feature type="transmembrane region" description="Helical" evidence="2">
    <location>
        <begin position="78"/>
        <end position="100"/>
    </location>
</feature>
<name>A0A3N6NWX5_9CYAN</name>
<feature type="transmembrane region" description="Helical" evidence="2">
    <location>
        <begin position="7"/>
        <end position="29"/>
    </location>
</feature>
<keyword evidence="2" id="KW-1133">Transmembrane helix</keyword>
<feature type="coiled-coil region" evidence="1">
    <location>
        <begin position="853"/>
        <end position="880"/>
    </location>
</feature>
<dbReference type="InterPro" id="IPR014270">
    <property type="entry name" value="PEP-CTERM_IMP"/>
</dbReference>
<dbReference type="NCBIfam" id="TIGR02921">
    <property type="entry name" value="PEP_integral"/>
    <property type="match status" value="1"/>
</dbReference>
<feature type="transmembrane region" description="Helical" evidence="2">
    <location>
        <begin position="106"/>
        <end position="129"/>
    </location>
</feature>
<dbReference type="EMBL" id="RCBY01000003">
    <property type="protein sequence ID" value="RQH57488.1"/>
    <property type="molecule type" value="Genomic_DNA"/>
</dbReference>
<accession>A0A3N6NWX5</accession>
<dbReference type="PROSITE" id="PS51468">
    <property type="entry name" value="VIT"/>
    <property type="match status" value="1"/>
</dbReference>
<evidence type="ECO:0000313" key="4">
    <source>
        <dbReference type="EMBL" id="RQH57488.1"/>
    </source>
</evidence>
<feature type="transmembrane region" description="Helical" evidence="2">
    <location>
        <begin position="141"/>
        <end position="163"/>
    </location>
</feature>
<evidence type="ECO:0000256" key="2">
    <source>
        <dbReference type="SAM" id="Phobius"/>
    </source>
</evidence>
<sequence>MKNFLNLTFYSIFWIWNVTFLGAVYFWILPTIGWSLIEDTLSGLIPSQFLITFIGIVAIPTIFTIIGGWYFRKQPLQLFRLFYGVEAPLFLLCLLRFFVLRELTQASTLILATIFISIIAFALEMLYGYANRNKLVSWLQMFAHSLMLLTGLYVGVLLLFYAVPVSVMLVREFFSFYWLQGIISELTYSPGYVFTLLLFLFVLALTTTLFVFMPSALASLYVNSGQRILRTFANQHGHQRTFQGIIAVITAWMILFVSFQQQPQVVAFQMLDLPVRNESDRQELLANSNLIKDGLVNAYLSSYRYLSTAARSNQIRIMYRSTFGLPESINQTLQDYFNNLMSPFLYKGDDKDKQKAAKLYSDFFDTPIQKAEQKAIINAIQSTANLDEVKAGLLNIGEQKVWLKNQEITVKENRDWADIELYEIYENQTFEPQEILYYFTLPESAVITGIWLGDTDNRAQRFPFKVSPRGAAQKVYNSQVRRERPVDPALLEKVGPRQYRLRAFPVPAKLSVRERKTNPDRPTQMHLWLTYQVMAKDNSFALPKLREKRNIYWNKNTKRIYNTKSVRGDREAWLPSSLTAVTQTTAQQHQINFANGYQISAQPLVTRERFLPESERFAVVVDTSYSMRAKTKELKQNIDWLVANGLGDLSFSNGDADIYLTNVGFPPERIDDISQFDAEKVTFFGTLQYQEMLEQFLQLRGDTRYNGLILVTDEGSYELSDDTQEMPNLSTPLWMLHLGAMPPAYDDATLKLMQKSGGGVATQLTEVFQQVTAKSKLGKSVVSVADGYAWFMEKKSDEEIIEDNFAPLAAQQLVLGLSKKMNLDTLDELDAIHPIAKTYKIVTPYSSMIVLVNDEQREALKRAEAAADRFNRKVEDGKEELTDPNNPLDAANVPEPGMVLGMVAMGIALWISQSSKFKS</sequence>
<feature type="transmembrane region" description="Helical" evidence="2">
    <location>
        <begin position="242"/>
        <end position="259"/>
    </location>
</feature>
<feature type="transmembrane region" description="Helical" evidence="2">
    <location>
        <begin position="192"/>
        <end position="222"/>
    </location>
</feature>
<feature type="transmembrane region" description="Helical" evidence="2">
    <location>
        <begin position="49"/>
        <end position="71"/>
    </location>
</feature>
<dbReference type="InterPro" id="IPR013694">
    <property type="entry name" value="VIT"/>
</dbReference>
<organism evidence="4 5">
    <name type="scientific">Okeania hirsuta</name>
    <dbReference type="NCBI Taxonomy" id="1458930"/>
    <lineage>
        <taxon>Bacteria</taxon>
        <taxon>Bacillati</taxon>
        <taxon>Cyanobacteriota</taxon>
        <taxon>Cyanophyceae</taxon>
        <taxon>Oscillatoriophycideae</taxon>
        <taxon>Oscillatoriales</taxon>
        <taxon>Microcoleaceae</taxon>
        <taxon>Okeania</taxon>
    </lineage>
</organism>
<protein>
    <submittedName>
        <fullName evidence="4">TIGR02921 family PEP-CTERM protein</fullName>
    </submittedName>
</protein>
<proteinExistence type="predicted"/>
<comment type="caution">
    <text evidence="4">The sequence shown here is derived from an EMBL/GenBank/DDBJ whole genome shotgun (WGS) entry which is preliminary data.</text>
</comment>
<evidence type="ECO:0000259" key="3">
    <source>
        <dbReference type="PROSITE" id="PS51468"/>
    </source>
</evidence>